<evidence type="ECO:0000256" key="1">
    <source>
        <dbReference type="ARBA" id="ARBA00001968"/>
    </source>
</evidence>
<evidence type="ECO:0000313" key="8">
    <source>
        <dbReference type="EMBL" id="KQL19036.1"/>
    </source>
</evidence>
<keyword evidence="3" id="KW-0255">Endonuclease</keyword>
<dbReference type="Pfam" id="PF03755">
    <property type="entry name" value="YicC-like_N"/>
    <property type="match status" value="1"/>
</dbReference>
<evidence type="ECO:0000256" key="2">
    <source>
        <dbReference type="ARBA" id="ARBA00022722"/>
    </source>
</evidence>
<dbReference type="GO" id="GO:0016787">
    <property type="term" value="F:hydrolase activity"/>
    <property type="evidence" value="ECO:0007669"/>
    <property type="project" value="UniProtKB-KW"/>
</dbReference>
<accession>A0A0Q3SHS5</accession>
<keyword evidence="4" id="KW-0378">Hydrolase</keyword>
<dbReference type="InterPro" id="IPR013527">
    <property type="entry name" value="YicC-like_N"/>
</dbReference>
<feature type="domain" description="Endoribonuclease YicC-like C-terminal" evidence="7">
    <location>
        <begin position="173"/>
        <end position="290"/>
    </location>
</feature>
<evidence type="ECO:0000256" key="3">
    <source>
        <dbReference type="ARBA" id="ARBA00022759"/>
    </source>
</evidence>
<evidence type="ECO:0000313" key="9">
    <source>
        <dbReference type="Proteomes" id="UP000050996"/>
    </source>
</evidence>
<dbReference type="InterPro" id="IPR005229">
    <property type="entry name" value="YicC/YloC-like"/>
</dbReference>
<dbReference type="RefSeq" id="WP_053475610.1">
    <property type="nucleotide sequence ID" value="NZ_LJIX01000006.1"/>
</dbReference>
<gene>
    <name evidence="8" type="ORF">AN957_10885</name>
</gene>
<reference evidence="8 9" key="1">
    <citation type="submission" date="2015-09" db="EMBL/GenBank/DDBJ databases">
        <title>Genome sequencing project for genomic taxonomy and phylogenomics of Bacillus-like bacteria.</title>
        <authorList>
            <person name="Liu B."/>
            <person name="Wang J."/>
            <person name="Zhu Y."/>
            <person name="Liu G."/>
            <person name="Chen Q."/>
            <person name="Chen Z."/>
            <person name="Lan J."/>
            <person name="Che J."/>
            <person name="Ge C."/>
            <person name="Shi H."/>
            <person name="Pan Z."/>
            <person name="Liu X."/>
        </authorList>
    </citation>
    <scope>NUCLEOTIDE SEQUENCE [LARGE SCALE GENOMIC DNA]</scope>
    <source>
        <strain evidence="8 9">FJAT-18043</strain>
    </source>
</reference>
<dbReference type="AlphaFoldDB" id="A0A0Q3SHS5"/>
<dbReference type="EMBL" id="LJIX01000006">
    <property type="protein sequence ID" value="KQL19036.1"/>
    <property type="molecule type" value="Genomic_DNA"/>
</dbReference>
<dbReference type="PANTHER" id="PTHR30636:SF3">
    <property type="entry name" value="UPF0701 PROTEIN YICC"/>
    <property type="match status" value="1"/>
</dbReference>
<comment type="caution">
    <text evidence="8">The sequence shown here is derived from an EMBL/GenBank/DDBJ whole genome shotgun (WGS) entry which is preliminary data.</text>
</comment>
<proteinExistence type="inferred from homology"/>
<dbReference type="NCBIfam" id="TIGR00255">
    <property type="entry name" value="YicC/YloC family endoribonuclease"/>
    <property type="match status" value="1"/>
</dbReference>
<evidence type="ECO:0000256" key="5">
    <source>
        <dbReference type="ARBA" id="ARBA00035648"/>
    </source>
</evidence>
<protein>
    <recommendedName>
        <fullName evidence="10">YicC family protein</fullName>
    </recommendedName>
</protein>
<organism evidence="8 9">
    <name type="scientific">Cytobacillus solani</name>
    <dbReference type="NCBI Taxonomy" id="1637975"/>
    <lineage>
        <taxon>Bacteria</taxon>
        <taxon>Bacillati</taxon>
        <taxon>Bacillota</taxon>
        <taxon>Bacilli</taxon>
        <taxon>Bacillales</taxon>
        <taxon>Bacillaceae</taxon>
        <taxon>Cytobacillus</taxon>
    </lineage>
</organism>
<keyword evidence="2" id="KW-0540">Nuclease</keyword>
<evidence type="ECO:0000256" key="4">
    <source>
        <dbReference type="ARBA" id="ARBA00022801"/>
    </source>
</evidence>
<sequence length="290" mass="33611">MVVSMTGFGRSKKSLNQFSALVEIKAVNHRFSEYQIRMPRQLFHMEDKIKKKLGESIHRGRIEVFVTVEGDRLATRQVQVDWTLLDEYYQYISKIKDRFAIDQGLTVHDFIRDELISIEEKDAGNEEIERVVLAAIEEASGHLLHMRKLEGAELEKDLKLHLNEMAERINHLKELAPKVVQQYQERLTKRMSLFLEGQLDEARILTEVALFADKADISEEITRLLSHMNQFESTLQVNERVGRKLDFIIQEMNREVNTIGSKANDAAIASEVVDLKSCLEKMKEQVQNIE</sequence>
<comment type="cofactor">
    <cofactor evidence="1">
        <name>a divalent metal cation</name>
        <dbReference type="ChEBI" id="CHEBI:60240"/>
    </cofactor>
</comment>
<dbReference type="GO" id="GO:0004521">
    <property type="term" value="F:RNA endonuclease activity"/>
    <property type="evidence" value="ECO:0007669"/>
    <property type="project" value="InterPro"/>
</dbReference>
<dbReference type="Proteomes" id="UP000050996">
    <property type="component" value="Unassembled WGS sequence"/>
</dbReference>
<dbReference type="STRING" id="1637975.AN957_10885"/>
<dbReference type="InterPro" id="IPR013551">
    <property type="entry name" value="YicC-like_C"/>
</dbReference>
<evidence type="ECO:0008006" key="10">
    <source>
        <dbReference type="Google" id="ProtNLM"/>
    </source>
</evidence>
<dbReference type="Pfam" id="PF08340">
    <property type="entry name" value="YicC-like_C"/>
    <property type="match status" value="1"/>
</dbReference>
<keyword evidence="9" id="KW-1185">Reference proteome</keyword>
<dbReference type="PANTHER" id="PTHR30636">
    <property type="entry name" value="UPF0701 PROTEIN YICC"/>
    <property type="match status" value="1"/>
</dbReference>
<name>A0A0Q3SHS5_9BACI</name>
<evidence type="ECO:0000259" key="6">
    <source>
        <dbReference type="Pfam" id="PF03755"/>
    </source>
</evidence>
<comment type="similarity">
    <text evidence="5">Belongs to the YicC/YloC family.</text>
</comment>
<dbReference type="PATRIC" id="fig|1637975.4.peg.1968"/>
<feature type="domain" description="Endoribonuclease YicC-like N-terminal" evidence="6">
    <location>
        <begin position="3"/>
        <end position="155"/>
    </location>
</feature>
<evidence type="ECO:0000259" key="7">
    <source>
        <dbReference type="Pfam" id="PF08340"/>
    </source>
</evidence>